<keyword evidence="2" id="KW-1185">Reference proteome</keyword>
<name>A0A4Y2R493_ARAVE</name>
<gene>
    <name evidence="1" type="ORF">AVEN_7193_1</name>
</gene>
<dbReference type="Proteomes" id="UP000499080">
    <property type="component" value="Unassembled WGS sequence"/>
</dbReference>
<sequence>MHLFVDFYSSPQHFTSLYLHEKPSDSHIYVPGYRSSIFLYPSGRKPTIIEKYTRKLGGPLQLSFKTKLLFEKKKESRPISDQMVCKASVGHWTPRKLPMVGEKQNLEDII</sequence>
<accession>A0A4Y2R493</accession>
<proteinExistence type="predicted"/>
<comment type="caution">
    <text evidence="1">The sequence shown here is derived from an EMBL/GenBank/DDBJ whole genome shotgun (WGS) entry which is preliminary data.</text>
</comment>
<dbReference type="AlphaFoldDB" id="A0A4Y2R493"/>
<reference evidence="1 2" key="1">
    <citation type="journal article" date="2019" name="Sci. Rep.">
        <title>Orb-weaving spider Araneus ventricosus genome elucidates the spidroin gene catalogue.</title>
        <authorList>
            <person name="Kono N."/>
            <person name="Nakamura H."/>
            <person name="Ohtoshi R."/>
            <person name="Moran D.A.P."/>
            <person name="Shinohara A."/>
            <person name="Yoshida Y."/>
            <person name="Fujiwara M."/>
            <person name="Mori M."/>
            <person name="Tomita M."/>
            <person name="Arakawa K."/>
        </authorList>
    </citation>
    <scope>NUCLEOTIDE SEQUENCE [LARGE SCALE GENOMIC DNA]</scope>
</reference>
<organism evidence="1 2">
    <name type="scientific">Araneus ventricosus</name>
    <name type="common">Orbweaver spider</name>
    <name type="synonym">Epeira ventricosa</name>
    <dbReference type="NCBI Taxonomy" id="182803"/>
    <lineage>
        <taxon>Eukaryota</taxon>
        <taxon>Metazoa</taxon>
        <taxon>Ecdysozoa</taxon>
        <taxon>Arthropoda</taxon>
        <taxon>Chelicerata</taxon>
        <taxon>Arachnida</taxon>
        <taxon>Araneae</taxon>
        <taxon>Araneomorphae</taxon>
        <taxon>Entelegynae</taxon>
        <taxon>Araneoidea</taxon>
        <taxon>Araneidae</taxon>
        <taxon>Araneus</taxon>
    </lineage>
</organism>
<evidence type="ECO:0000313" key="1">
    <source>
        <dbReference type="EMBL" id="GBN70115.1"/>
    </source>
</evidence>
<dbReference type="EMBL" id="BGPR01015659">
    <property type="protein sequence ID" value="GBN70115.1"/>
    <property type="molecule type" value="Genomic_DNA"/>
</dbReference>
<protein>
    <submittedName>
        <fullName evidence="1">Uncharacterized protein</fullName>
    </submittedName>
</protein>
<evidence type="ECO:0000313" key="2">
    <source>
        <dbReference type="Proteomes" id="UP000499080"/>
    </source>
</evidence>